<sequence>MKKIYAVAVAILLLITSCSSDSNSETDAVNVVLLKKTIEQFQDGSMLISLYQYDGAKLVFVSKSNGERNEFTYTGDQITKVEHSGNNEDAKTTEFTYDDEGKVSEMLEYGFNTIPGGEGEVPVQVPWANRTTYTYNTDGTISLATYTGDHESQTQLTGEGMLTMANGNITAYASASGNATYTFDAGNNPEMNITGINPVNIAWQYGGINNITAANQGGGTGSYSATYTYNSGNYPITATEVEGGETTQIWFLY</sequence>
<gene>
    <name evidence="2" type="ORF">AAEO56_04225</name>
</gene>
<accession>A0ABU9HUQ2</accession>
<keyword evidence="1" id="KW-0732">Signal</keyword>
<keyword evidence="3" id="KW-1185">Reference proteome</keyword>
<comment type="caution">
    <text evidence="2">The sequence shown here is derived from an EMBL/GenBank/DDBJ whole genome shotgun (WGS) entry which is preliminary data.</text>
</comment>
<evidence type="ECO:0000313" key="2">
    <source>
        <dbReference type="EMBL" id="MEL1243458.1"/>
    </source>
</evidence>
<dbReference type="PROSITE" id="PS51257">
    <property type="entry name" value="PROKAR_LIPOPROTEIN"/>
    <property type="match status" value="1"/>
</dbReference>
<evidence type="ECO:0000256" key="1">
    <source>
        <dbReference type="SAM" id="SignalP"/>
    </source>
</evidence>
<dbReference type="RefSeq" id="WP_341695777.1">
    <property type="nucleotide sequence ID" value="NZ_JBBYHR010000002.1"/>
</dbReference>
<protein>
    <recommendedName>
        <fullName evidence="4">YD repeat-containing protein</fullName>
    </recommendedName>
</protein>
<name>A0ABU9HUQ2_9FLAO</name>
<feature type="signal peptide" evidence="1">
    <location>
        <begin position="1"/>
        <end position="20"/>
    </location>
</feature>
<organism evidence="2 3">
    <name type="scientific">Flavobacterium arundinis</name>
    <dbReference type="NCBI Taxonomy" id="3139143"/>
    <lineage>
        <taxon>Bacteria</taxon>
        <taxon>Pseudomonadati</taxon>
        <taxon>Bacteroidota</taxon>
        <taxon>Flavobacteriia</taxon>
        <taxon>Flavobacteriales</taxon>
        <taxon>Flavobacteriaceae</taxon>
        <taxon>Flavobacterium</taxon>
    </lineage>
</organism>
<dbReference type="EMBL" id="JBBYHR010000002">
    <property type="protein sequence ID" value="MEL1243458.1"/>
    <property type="molecule type" value="Genomic_DNA"/>
</dbReference>
<evidence type="ECO:0008006" key="4">
    <source>
        <dbReference type="Google" id="ProtNLM"/>
    </source>
</evidence>
<proteinExistence type="predicted"/>
<evidence type="ECO:0000313" key="3">
    <source>
        <dbReference type="Proteomes" id="UP001464555"/>
    </source>
</evidence>
<dbReference type="Proteomes" id="UP001464555">
    <property type="component" value="Unassembled WGS sequence"/>
</dbReference>
<reference evidence="2 3" key="1">
    <citation type="submission" date="2024-04" db="EMBL/GenBank/DDBJ databases">
        <title>Flavobacterium sp. DGU11 16S ribosomal RNA gene Genome sequencing and assembly.</title>
        <authorList>
            <person name="Park S."/>
        </authorList>
    </citation>
    <scope>NUCLEOTIDE SEQUENCE [LARGE SCALE GENOMIC DNA]</scope>
    <source>
        <strain evidence="2 3">DGU11</strain>
    </source>
</reference>
<feature type="chain" id="PRO_5047378173" description="YD repeat-containing protein" evidence="1">
    <location>
        <begin position="21"/>
        <end position="253"/>
    </location>
</feature>